<sequence>MIPGKYGKGNVWGGDDFGCAITVYSHVLENSTPSCSVISSKSFLPPTYYKQDQPNGPGSPGSKQARDKSAFVDATTPSVHR</sequence>
<name>A0AAV4QE18_CAEEX</name>
<dbReference type="EMBL" id="BPLR01006124">
    <property type="protein sequence ID" value="GIY07567.1"/>
    <property type="molecule type" value="Genomic_DNA"/>
</dbReference>
<comment type="caution">
    <text evidence="2">The sequence shown here is derived from an EMBL/GenBank/DDBJ whole genome shotgun (WGS) entry which is preliminary data.</text>
</comment>
<dbReference type="AlphaFoldDB" id="A0AAV4QE18"/>
<accession>A0AAV4QE18</accession>
<feature type="region of interest" description="Disordered" evidence="1">
    <location>
        <begin position="47"/>
        <end position="81"/>
    </location>
</feature>
<gene>
    <name evidence="2" type="ORF">CEXT_215861</name>
</gene>
<evidence type="ECO:0000313" key="3">
    <source>
        <dbReference type="Proteomes" id="UP001054945"/>
    </source>
</evidence>
<organism evidence="2 3">
    <name type="scientific">Caerostris extrusa</name>
    <name type="common">Bark spider</name>
    <name type="synonym">Caerostris bankana</name>
    <dbReference type="NCBI Taxonomy" id="172846"/>
    <lineage>
        <taxon>Eukaryota</taxon>
        <taxon>Metazoa</taxon>
        <taxon>Ecdysozoa</taxon>
        <taxon>Arthropoda</taxon>
        <taxon>Chelicerata</taxon>
        <taxon>Arachnida</taxon>
        <taxon>Araneae</taxon>
        <taxon>Araneomorphae</taxon>
        <taxon>Entelegynae</taxon>
        <taxon>Araneoidea</taxon>
        <taxon>Araneidae</taxon>
        <taxon>Caerostris</taxon>
    </lineage>
</organism>
<dbReference type="Proteomes" id="UP001054945">
    <property type="component" value="Unassembled WGS sequence"/>
</dbReference>
<keyword evidence="3" id="KW-1185">Reference proteome</keyword>
<protein>
    <submittedName>
        <fullName evidence="2">Uncharacterized protein</fullName>
    </submittedName>
</protein>
<evidence type="ECO:0000256" key="1">
    <source>
        <dbReference type="SAM" id="MobiDB-lite"/>
    </source>
</evidence>
<reference evidence="2 3" key="1">
    <citation type="submission" date="2021-06" db="EMBL/GenBank/DDBJ databases">
        <title>Caerostris extrusa draft genome.</title>
        <authorList>
            <person name="Kono N."/>
            <person name="Arakawa K."/>
        </authorList>
    </citation>
    <scope>NUCLEOTIDE SEQUENCE [LARGE SCALE GENOMIC DNA]</scope>
</reference>
<proteinExistence type="predicted"/>
<evidence type="ECO:0000313" key="2">
    <source>
        <dbReference type="EMBL" id="GIY07567.1"/>
    </source>
</evidence>